<dbReference type="EMBL" id="JBHFFA010000008">
    <property type="protein sequence ID" value="KAL2609912.1"/>
    <property type="molecule type" value="Genomic_DNA"/>
</dbReference>
<accession>A0ABD1XLW7</accession>
<organism evidence="1 2">
    <name type="scientific">Riccia fluitans</name>
    <dbReference type="NCBI Taxonomy" id="41844"/>
    <lineage>
        <taxon>Eukaryota</taxon>
        <taxon>Viridiplantae</taxon>
        <taxon>Streptophyta</taxon>
        <taxon>Embryophyta</taxon>
        <taxon>Marchantiophyta</taxon>
        <taxon>Marchantiopsida</taxon>
        <taxon>Marchantiidae</taxon>
        <taxon>Marchantiales</taxon>
        <taxon>Ricciaceae</taxon>
        <taxon>Riccia</taxon>
    </lineage>
</organism>
<dbReference type="Proteomes" id="UP001605036">
    <property type="component" value="Unassembled WGS sequence"/>
</dbReference>
<reference evidence="1 2" key="1">
    <citation type="submission" date="2024-09" db="EMBL/GenBank/DDBJ databases">
        <title>Chromosome-scale assembly of Riccia fluitans.</title>
        <authorList>
            <person name="Paukszto L."/>
            <person name="Sawicki J."/>
            <person name="Karawczyk K."/>
            <person name="Piernik-Szablinska J."/>
            <person name="Szczecinska M."/>
            <person name="Mazdziarz M."/>
        </authorList>
    </citation>
    <scope>NUCLEOTIDE SEQUENCE [LARGE SCALE GENOMIC DNA]</scope>
    <source>
        <strain evidence="1">Rf_01</strain>
        <tissue evidence="1">Aerial parts of the thallus</tissue>
    </source>
</reference>
<keyword evidence="2" id="KW-1185">Reference proteome</keyword>
<proteinExistence type="predicted"/>
<evidence type="ECO:0000313" key="1">
    <source>
        <dbReference type="EMBL" id="KAL2609912.1"/>
    </source>
</evidence>
<name>A0ABD1XLW7_9MARC</name>
<evidence type="ECO:0000313" key="2">
    <source>
        <dbReference type="Proteomes" id="UP001605036"/>
    </source>
</evidence>
<comment type="caution">
    <text evidence="1">The sequence shown here is derived from an EMBL/GenBank/DDBJ whole genome shotgun (WGS) entry which is preliminary data.</text>
</comment>
<protein>
    <submittedName>
        <fullName evidence="1">Uncharacterized protein</fullName>
    </submittedName>
</protein>
<dbReference type="AlphaFoldDB" id="A0ABD1XLW7"/>
<gene>
    <name evidence="1" type="ORF">R1flu_028485</name>
</gene>
<sequence length="167" mass="18685">MEPSVEGNGMSSCVSIVRLWTIILVQAKNHGKPMNLEERRKADLPMSFEDEHLRILDSFMKDKVAQNLASIADSSIFPESNVDDSDELTGKEAQLNGKCKRPVGESTKFIVAGMRDSMRELGEIMTRLEADRLLVEKQIEQERIAKQTCNCNKICDVLRFLAGALNG</sequence>